<dbReference type="AlphaFoldDB" id="A0A9W8JPQ3"/>
<feature type="compositionally biased region" description="Polar residues" evidence="1">
    <location>
        <begin position="384"/>
        <end position="393"/>
    </location>
</feature>
<evidence type="ECO:0000313" key="2">
    <source>
        <dbReference type="EMBL" id="KAJ3488577.1"/>
    </source>
</evidence>
<evidence type="ECO:0000313" key="3">
    <source>
        <dbReference type="Proteomes" id="UP001148786"/>
    </source>
</evidence>
<proteinExistence type="predicted"/>
<comment type="caution">
    <text evidence="2">The sequence shown here is derived from an EMBL/GenBank/DDBJ whole genome shotgun (WGS) entry which is preliminary data.</text>
</comment>
<sequence>MFVVWLCLHANIIDDIKRSIFRPSHHHLGLDTTFAPTLAPNPISHPNIEFDSQGAPRQRCDEPTTPVPTPASLKKFPRVHQQPNNPPTSINFRRSFGIEAVFCWDFGFGFRVRGRGVLVDGRFDSRMLRLSFDSSILRLFYRFEALERRQPHAPTPRQRCLYLQHLLIIKYDPRLLRLSFKPSILRVFYRFEALKRMNLRLHEDFDPGSSTEQPPSFNSEIDSIFRTDGKTMYLVGWTSSCWERSLYRLPCLSFVSPFLDPFPQVSAPQYYYRDVLKSSRERRLSINRRGRTFAFENTSHRVLQLNNPPASTRTFMMVVFLLREDASLDCPASLRGFNTSLMQPWQPLPSMNDIVYGSDSQPPPNDATRRSRRHPFFQVPPTDPGTSTFQYQGQSCVRGKEDEYSPALLLQSFDLLDPFPLATTPMASRRCSWDPVHAANDTCELSPWEELPLGFFNRTTLQLQPISQNLNDDILVKDGSRSHFHYQDHLKVFEADIFPVPTFEAACLILARETRVFLRVAPIREHRF</sequence>
<protein>
    <submittedName>
        <fullName evidence="2">Uncharacterized protein</fullName>
    </submittedName>
</protein>
<organism evidence="2 3">
    <name type="scientific">Agrocybe chaxingu</name>
    <dbReference type="NCBI Taxonomy" id="84603"/>
    <lineage>
        <taxon>Eukaryota</taxon>
        <taxon>Fungi</taxon>
        <taxon>Dikarya</taxon>
        <taxon>Basidiomycota</taxon>
        <taxon>Agaricomycotina</taxon>
        <taxon>Agaricomycetes</taxon>
        <taxon>Agaricomycetidae</taxon>
        <taxon>Agaricales</taxon>
        <taxon>Agaricineae</taxon>
        <taxon>Strophariaceae</taxon>
        <taxon>Agrocybe</taxon>
    </lineage>
</organism>
<feature type="region of interest" description="Disordered" evidence="1">
    <location>
        <begin position="47"/>
        <end position="80"/>
    </location>
</feature>
<dbReference type="Proteomes" id="UP001148786">
    <property type="component" value="Unassembled WGS sequence"/>
</dbReference>
<keyword evidence="3" id="KW-1185">Reference proteome</keyword>
<accession>A0A9W8JPQ3</accession>
<gene>
    <name evidence="2" type="ORF">NLJ89_g11600</name>
</gene>
<name>A0A9W8JPQ3_9AGAR</name>
<evidence type="ECO:0000256" key="1">
    <source>
        <dbReference type="SAM" id="MobiDB-lite"/>
    </source>
</evidence>
<reference evidence="2" key="1">
    <citation type="submission" date="2022-07" db="EMBL/GenBank/DDBJ databases">
        <title>Genome Sequence of Agrocybe chaxingu.</title>
        <authorList>
            <person name="Buettner E."/>
        </authorList>
    </citation>
    <scope>NUCLEOTIDE SEQUENCE</scope>
    <source>
        <strain evidence="2">MP-N11</strain>
    </source>
</reference>
<feature type="region of interest" description="Disordered" evidence="1">
    <location>
        <begin position="355"/>
        <end position="393"/>
    </location>
</feature>
<dbReference type="EMBL" id="JANKHO010002809">
    <property type="protein sequence ID" value="KAJ3488577.1"/>
    <property type="molecule type" value="Genomic_DNA"/>
</dbReference>